<evidence type="ECO:0000313" key="4">
    <source>
        <dbReference type="WBParaSite" id="OFLC_0001113701-mRNA-1"/>
    </source>
</evidence>
<reference evidence="2 3" key="2">
    <citation type="submission" date="2018-11" db="EMBL/GenBank/DDBJ databases">
        <authorList>
            <consortium name="Pathogen Informatics"/>
        </authorList>
    </citation>
    <scope>NUCLEOTIDE SEQUENCE [LARGE SCALE GENOMIC DNA]</scope>
</reference>
<evidence type="ECO:0000313" key="3">
    <source>
        <dbReference type="Proteomes" id="UP000267606"/>
    </source>
</evidence>
<sequence>MNINTSLQTTTELPATTEAINEDNEVDSAIQVDPAFDQIGSNRLQNFLEMDLPRPKALLSHHKYGVQNALAGKILTIIIQ</sequence>
<dbReference type="Proteomes" id="UP000267606">
    <property type="component" value="Unassembled WGS sequence"/>
</dbReference>
<dbReference type="WBParaSite" id="OFLC_0001113701-mRNA-1">
    <property type="protein sequence ID" value="OFLC_0001113701-mRNA-1"/>
    <property type="gene ID" value="OFLC_0001113701"/>
</dbReference>
<keyword evidence="3" id="KW-1185">Reference proteome</keyword>
<gene>
    <name evidence="2" type="ORF">OFLC_LOCUS11141</name>
</gene>
<evidence type="ECO:0000313" key="2">
    <source>
        <dbReference type="EMBL" id="VDO74218.1"/>
    </source>
</evidence>
<name>A0A183HUH5_9BILA</name>
<dbReference type="EMBL" id="UZAJ01015711">
    <property type="protein sequence ID" value="VDO74218.1"/>
    <property type="molecule type" value="Genomic_DNA"/>
</dbReference>
<feature type="compositionally biased region" description="Polar residues" evidence="1">
    <location>
        <begin position="1"/>
        <end position="14"/>
    </location>
</feature>
<evidence type="ECO:0000256" key="1">
    <source>
        <dbReference type="SAM" id="MobiDB-lite"/>
    </source>
</evidence>
<accession>A0A183HUH5</accession>
<proteinExistence type="predicted"/>
<feature type="region of interest" description="Disordered" evidence="1">
    <location>
        <begin position="1"/>
        <end position="22"/>
    </location>
</feature>
<organism evidence="4">
    <name type="scientific">Onchocerca flexuosa</name>
    <dbReference type="NCBI Taxonomy" id="387005"/>
    <lineage>
        <taxon>Eukaryota</taxon>
        <taxon>Metazoa</taxon>
        <taxon>Ecdysozoa</taxon>
        <taxon>Nematoda</taxon>
        <taxon>Chromadorea</taxon>
        <taxon>Rhabditida</taxon>
        <taxon>Spirurina</taxon>
        <taxon>Spiruromorpha</taxon>
        <taxon>Filarioidea</taxon>
        <taxon>Onchocercidae</taxon>
        <taxon>Onchocerca</taxon>
    </lineage>
</organism>
<reference evidence="4" key="1">
    <citation type="submission" date="2016-06" db="UniProtKB">
        <authorList>
            <consortium name="WormBaseParasite"/>
        </authorList>
    </citation>
    <scope>IDENTIFICATION</scope>
</reference>
<dbReference type="AlphaFoldDB" id="A0A183HUH5"/>
<protein>
    <submittedName>
        <fullName evidence="2 4">Uncharacterized protein</fullName>
    </submittedName>
</protein>
<dbReference type="STRING" id="387005.A0A183HUH5"/>